<accession>A0A0A9AES6</accession>
<dbReference type="AlphaFoldDB" id="A0A0A9AES6"/>
<proteinExistence type="predicted"/>
<organism evidence="1">
    <name type="scientific">Arundo donax</name>
    <name type="common">Giant reed</name>
    <name type="synonym">Donax arundinaceus</name>
    <dbReference type="NCBI Taxonomy" id="35708"/>
    <lineage>
        <taxon>Eukaryota</taxon>
        <taxon>Viridiplantae</taxon>
        <taxon>Streptophyta</taxon>
        <taxon>Embryophyta</taxon>
        <taxon>Tracheophyta</taxon>
        <taxon>Spermatophyta</taxon>
        <taxon>Magnoliopsida</taxon>
        <taxon>Liliopsida</taxon>
        <taxon>Poales</taxon>
        <taxon>Poaceae</taxon>
        <taxon>PACMAD clade</taxon>
        <taxon>Arundinoideae</taxon>
        <taxon>Arundineae</taxon>
        <taxon>Arundo</taxon>
    </lineage>
</organism>
<reference evidence="1" key="2">
    <citation type="journal article" date="2015" name="Data Brief">
        <title>Shoot transcriptome of the giant reed, Arundo donax.</title>
        <authorList>
            <person name="Barrero R.A."/>
            <person name="Guerrero F.D."/>
            <person name="Moolhuijzen P."/>
            <person name="Goolsby J.A."/>
            <person name="Tidwell J."/>
            <person name="Bellgard S.E."/>
            <person name="Bellgard M.I."/>
        </authorList>
    </citation>
    <scope>NUCLEOTIDE SEQUENCE</scope>
    <source>
        <tissue evidence="1">Shoot tissue taken approximately 20 cm above the soil surface</tissue>
    </source>
</reference>
<reference evidence="1" key="1">
    <citation type="submission" date="2014-09" db="EMBL/GenBank/DDBJ databases">
        <authorList>
            <person name="Magalhaes I.L.F."/>
            <person name="Oliveira U."/>
            <person name="Santos F.R."/>
            <person name="Vidigal T.H.D.A."/>
            <person name="Brescovit A.D."/>
            <person name="Santos A.J."/>
        </authorList>
    </citation>
    <scope>NUCLEOTIDE SEQUENCE</scope>
    <source>
        <tissue evidence="1">Shoot tissue taken approximately 20 cm above the soil surface</tissue>
    </source>
</reference>
<protein>
    <submittedName>
        <fullName evidence="1">Uncharacterized protein</fullName>
    </submittedName>
</protein>
<evidence type="ECO:0000313" key="1">
    <source>
        <dbReference type="EMBL" id="JAD45587.1"/>
    </source>
</evidence>
<dbReference type="EMBL" id="GBRH01252308">
    <property type="protein sequence ID" value="JAD45587.1"/>
    <property type="molecule type" value="Transcribed_RNA"/>
</dbReference>
<sequence>MGSFRTTGQLLVRWSKPSSAMAAFRLTGDFWNSKQEAHLLEPPGSCTAQPGREWWAPMTPSMCLHSLSSHISFNLSRLNLLPA</sequence>
<name>A0A0A9AES6_ARUDO</name>